<keyword evidence="6" id="KW-0735">Signal-anchor</keyword>
<dbReference type="VEuPathDB" id="CryptoDB:Cvel_6169"/>
<dbReference type="EMBL" id="CDMZ01002190">
    <property type="protein sequence ID" value="CEM41208.1"/>
    <property type="molecule type" value="Genomic_DNA"/>
</dbReference>
<evidence type="ECO:0000256" key="10">
    <source>
        <dbReference type="RuleBase" id="RU363063"/>
    </source>
</evidence>
<evidence type="ECO:0000256" key="1">
    <source>
        <dbReference type="ARBA" id="ARBA00004323"/>
    </source>
</evidence>
<keyword evidence="9" id="KW-0472">Membrane</keyword>
<keyword evidence="8 10" id="KW-0333">Golgi apparatus</keyword>
<evidence type="ECO:0000256" key="6">
    <source>
        <dbReference type="ARBA" id="ARBA00022968"/>
    </source>
</evidence>
<keyword evidence="5" id="KW-0812">Transmembrane</keyword>
<keyword evidence="3 10" id="KW-0328">Glycosyltransferase</keyword>
<evidence type="ECO:0000256" key="2">
    <source>
        <dbReference type="ARBA" id="ARBA00008661"/>
    </source>
</evidence>
<evidence type="ECO:0000313" key="11">
    <source>
        <dbReference type="EMBL" id="CEM41208.1"/>
    </source>
</evidence>
<dbReference type="PANTHER" id="PTHR11214:SF351">
    <property type="entry name" value="BETA-1,3-GALACTOSYLTRANSFERASE PVG3"/>
    <property type="match status" value="1"/>
</dbReference>
<dbReference type="Pfam" id="PF01762">
    <property type="entry name" value="Galactosyl_T"/>
    <property type="match status" value="1"/>
</dbReference>
<evidence type="ECO:0000256" key="5">
    <source>
        <dbReference type="ARBA" id="ARBA00022692"/>
    </source>
</evidence>
<proteinExistence type="inferred from homology"/>
<protein>
    <recommendedName>
        <fullName evidence="10">Hexosyltransferase</fullName>
        <ecNumber evidence="10">2.4.1.-</ecNumber>
    </recommendedName>
</protein>
<dbReference type="EC" id="2.4.1.-" evidence="10"/>
<evidence type="ECO:0000256" key="8">
    <source>
        <dbReference type="ARBA" id="ARBA00023034"/>
    </source>
</evidence>
<keyword evidence="4" id="KW-0808">Transferase</keyword>
<accession>A0A0G4HB26</accession>
<comment type="subcellular location">
    <subcellularLocation>
        <location evidence="1 10">Golgi apparatus membrane</location>
        <topology evidence="1 10">Single-pass type II membrane protein</topology>
    </subcellularLocation>
</comment>
<evidence type="ECO:0000256" key="4">
    <source>
        <dbReference type="ARBA" id="ARBA00022679"/>
    </source>
</evidence>
<reference evidence="11" key="1">
    <citation type="submission" date="2014-11" db="EMBL/GenBank/DDBJ databases">
        <authorList>
            <person name="Otto D Thomas"/>
            <person name="Naeem Raeece"/>
        </authorList>
    </citation>
    <scope>NUCLEOTIDE SEQUENCE</scope>
</reference>
<dbReference type="PANTHER" id="PTHR11214">
    <property type="entry name" value="BETA-1,3-N-ACETYLGLUCOSAMINYLTRANSFERASE"/>
    <property type="match status" value="1"/>
</dbReference>
<dbReference type="GO" id="GO:0016758">
    <property type="term" value="F:hexosyltransferase activity"/>
    <property type="evidence" value="ECO:0007669"/>
    <property type="project" value="InterPro"/>
</dbReference>
<evidence type="ECO:0000256" key="7">
    <source>
        <dbReference type="ARBA" id="ARBA00022989"/>
    </source>
</evidence>
<dbReference type="GO" id="GO:0000139">
    <property type="term" value="C:Golgi membrane"/>
    <property type="evidence" value="ECO:0007669"/>
    <property type="project" value="UniProtKB-SubCell"/>
</dbReference>
<evidence type="ECO:0000256" key="9">
    <source>
        <dbReference type="ARBA" id="ARBA00023136"/>
    </source>
</evidence>
<evidence type="ECO:0000256" key="3">
    <source>
        <dbReference type="ARBA" id="ARBA00022676"/>
    </source>
</evidence>
<sequence length="330" mass="38025">MANMRLRASSGPLVVVLILGLVAWVVVLLLTLNSASSCLEQKKNEIEFIPPRLDKGPPVQVLLGVFCRIQDKFMRYAQRMLFRQKHDEILEKYNVNVTWKFVVGQNYTKGTDELEVFHRERKVWGDIVFLPTKENMNEGKSFDWLNEVVTLTDLQPHPDFVFKMDTDVLVMWDAWALDMSSMPVGQLVYYGRMNDWEICHGGSAPSCPPPGCRDFTGTACSETAEGRKCEQCWIYMSGGFYMLSYPLIQMLHRCSSCNEWYLWEEDLAIAHALNATLREHLSADKIRVFHRPNGGVFLHNDNLRGEKAFPIFYDFAFKNLSHSNELSHIK</sequence>
<name>A0A0G4HB26_9ALVE</name>
<comment type="similarity">
    <text evidence="2 10">Belongs to the glycosyltransferase 31 family.</text>
</comment>
<dbReference type="AlphaFoldDB" id="A0A0G4HB26"/>
<dbReference type="InterPro" id="IPR002659">
    <property type="entry name" value="Glyco_trans_31"/>
</dbReference>
<keyword evidence="7" id="KW-1133">Transmembrane helix</keyword>
<organism evidence="11">
    <name type="scientific">Chromera velia CCMP2878</name>
    <dbReference type="NCBI Taxonomy" id="1169474"/>
    <lineage>
        <taxon>Eukaryota</taxon>
        <taxon>Sar</taxon>
        <taxon>Alveolata</taxon>
        <taxon>Colpodellida</taxon>
        <taxon>Chromeraceae</taxon>
        <taxon>Chromera</taxon>
    </lineage>
</organism>
<gene>
    <name evidence="11" type="ORF">Cvel_6169</name>
</gene>